<dbReference type="InterPro" id="IPR038491">
    <property type="entry name" value="Velvet_dom_sf"/>
</dbReference>
<evidence type="ECO:0000256" key="2">
    <source>
        <dbReference type="ARBA" id="ARBA00022969"/>
    </source>
</evidence>
<dbReference type="InterPro" id="IPR037525">
    <property type="entry name" value="Velvet_dom"/>
</dbReference>
<dbReference type="PANTHER" id="PTHR33572:SF18">
    <property type="entry name" value="SPORE DEVELOPMENT REGULATOR VOSA"/>
    <property type="match status" value="1"/>
</dbReference>
<feature type="compositionally biased region" description="Polar residues" evidence="6">
    <location>
        <begin position="458"/>
        <end position="467"/>
    </location>
</feature>
<feature type="compositionally biased region" description="Pro residues" evidence="6">
    <location>
        <begin position="297"/>
        <end position="312"/>
    </location>
</feature>
<keyword evidence="4" id="KW-0804">Transcription</keyword>
<name>A0A194S6R9_RHOGW</name>
<dbReference type="Pfam" id="PF11754">
    <property type="entry name" value="Velvet"/>
    <property type="match status" value="2"/>
</dbReference>
<evidence type="ECO:0000313" key="9">
    <source>
        <dbReference type="Proteomes" id="UP000053890"/>
    </source>
</evidence>
<keyword evidence="2" id="KW-0749">Sporulation</keyword>
<dbReference type="STRING" id="578459.A0A194S6R9"/>
<organism evidence="8 9">
    <name type="scientific">Rhodotorula graminis (strain WP1)</name>
    <dbReference type="NCBI Taxonomy" id="578459"/>
    <lineage>
        <taxon>Eukaryota</taxon>
        <taxon>Fungi</taxon>
        <taxon>Dikarya</taxon>
        <taxon>Basidiomycota</taxon>
        <taxon>Pucciniomycotina</taxon>
        <taxon>Microbotryomycetes</taxon>
        <taxon>Sporidiobolales</taxon>
        <taxon>Sporidiobolaceae</taxon>
        <taxon>Rhodotorula</taxon>
    </lineage>
</organism>
<feature type="region of interest" description="Disordered" evidence="6">
    <location>
        <begin position="1"/>
        <end position="46"/>
    </location>
</feature>
<dbReference type="AlphaFoldDB" id="A0A194S6R9"/>
<protein>
    <recommendedName>
        <fullName evidence="7">Velvet domain-containing protein</fullName>
    </recommendedName>
</protein>
<dbReference type="GO" id="GO:0030435">
    <property type="term" value="P:sporulation resulting in formation of a cellular spore"/>
    <property type="evidence" value="ECO:0007669"/>
    <property type="project" value="UniProtKB-KW"/>
</dbReference>
<dbReference type="GeneID" id="28974520"/>
<dbReference type="OrthoDB" id="5599552at2759"/>
<evidence type="ECO:0000256" key="5">
    <source>
        <dbReference type="ARBA" id="ARBA00023242"/>
    </source>
</evidence>
<accession>A0A194S6R9</accession>
<evidence type="ECO:0000256" key="1">
    <source>
        <dbReference type="ARBA" id="ARBA00004123"/>
    </source>
</evidence>
<evidence type="ECO:0000259" key="7">
    <source>
        <dbReference type="PROSITE" id="PS51821"/>
    </source>
</evidence>
<dbReference type="OMA" id="TDITFSY"/>
<dbReference type="RefSeq" id="XP_018272239.1">
    <property type="nucleotide sequence ID" value="XM_018414072.1"/>
</dbReference>
<feature type="compositionally biased region" description="Low complexity" evidence="6">
    <location>
        <begin position="403"/>
        <end position="425"/>
    </location>
</feature>
<gene>
    <name evidence="8" type="ORF">RHOBADRAFT_42518</name>
</gene>
<evidence type="ECO:0000256" key="4">
    <source>
        <dbReference type="ARBA" id="ARBA00023163"/>
    </source>
</evidence>
<evidence type="ECO:0000256" key="3">
    <source>
        <dbReference type="ARBA" id="ARBA00023015"/>
    </source>
</evidence>
<feature type="domain" description="Velvet" evidence="7">
    <location>
        <begin position="11"/>
        <end position="192"/>
    </location>
</feature>
<dbReference type="PROSITE" id="PS51821">
    <property type="entry name" value="VELVET"/>
    <property type="match status" value="1"/>
</dbReference>
<evidence type="ECO:0000256" key="6">
    <source>
        <dbReference type="SAM" id="MobiDB-lite"/>
    </source>
</evidence>
<dbReference type="EMBL" id="KQ474076">
    <property type="protein sequence ID" value="KPV76190.1"/>
    <property type="molecule type" value="Genomic_DNA"/>
</dbReference>
<sequence length="523" mass="55984">MALPPSPTKSGRASPNLYHLDVRQQPRQARMAGSGEKADRRPIDPPPIIRLRIRRPSARKKPAHLLTDDDLATPTLTHTLFMFASLVEEDSEQEMFEVCGSKTAVVSGSVVSSLFHLRDQSCFVFPDMSVRMEGRWRFKMSLYEVSEDGAEFRTSILTDVFQVYSSKRFPGMSKSTELSRSFAQQGLKLRIRRPESVNHEDSNEPPTPPTPVSAPKKPTARRTSNESFAEPTPRRPSAPVASTSQHGLGVHPPPPPRLFASWDAATGAARARTSPQLASRGLLAAPAREAPLGGVVPRPPTIAPAPSAPPHAPQQSYSGPQRTASGSHRLQAHPYGLLQAAPTFPHARPLPPPRAHTFAHQAVPPSSHSYPPPRSRAHYPLHPHSPPPILAPLRHHLGPPHSPSSASTAGSSRPPSAASTSASSSYMATGPHSHHAHDQPQLRLSPPSLSSSSSRPQTQAAESSLRSTDAPVASAASPACDSDRPAGSPARPTPARTGSLAMLLGEGRDAKEVDGGDGEAMFY</sequence>
<reference evidence="8 9" key="1">
    <citation type="journal article" date="2015" name="Front. Microbiol.">
        <title>Genome sequence of the plant growth promoting endophytic yeast Rhodotorula graminis WP1.</title>
        <authorList>
            <person name="Firrincieli A."/>
            <person name="Otillar R."/>
            <person name="Salamov A."/>
            <person name="Schmutz J."/>
            <person name="Khan Z."/>
            <person name="Redman R.S."/>
            <person name="Fleck N.D."/>
            <person name="Lindquist E."/>
            <person name="Grigoriev I.V."/>
            <person name="Doty S.L."/>
        </authorList>
    </citation>
    <scope>NUCLEOTIDE SEQUENCE [LARGE SCALE GENOMIC DNA]</scope>
    <source>
        <strain evidence="8 9">WP1</strain>
    </source>
</reference>
<keyword evidence="5" id="KW-0539">Nucleus</keyword>
<keyword evidence="3" id="KW-0805">Transcription regulation</keyword>
<proteinExistence type="predicted"/>
<keyword evidence="9" id="KW-1185">Reference proteome</keyword>
<evidence type="ECO:0000313" key="8">
    <source>
        <dbReference type="EMBL" id="KPV76190.1"/>
    </source>
</evidence>
<dbReference type="InterPro" id="IPR021740">
    <property type="entry name" value="Velvet"/>
</dbReference>
<comment type="subcellular location">
    <subcellularLocation>
        <location evidence="1">Nucleus</location>
    </subcellularLocation>
</comment>
<dbReference type="Gene3D" id="2.60.40.3960">
    <property type="entry name" value="Velvet domain"/>
    <property type="match status" value="1"/>
</dbReference>
<dbReference type="GO" id="GO:0005634">
    <property type="term" value="C:nucleus"/>
    <property type="evidence" value="ECO:0007669"/>
    <property type="project" value="UniProtKB-SubCell"/>
</dbReference>
<dbReference type="PANTHER" id="PTHR33572">
    <property type="entry name" value="SPORE DEVELOPMENT REGULATOR VOSA"/>
    <property type="match status" value="1"/>
</dbReference>
<feature type="compositionally biased region" description="Basic and acidic residues" evidence="6">
    <location>
        <begin position="192"/>
        <end position="202"/>
    </location>
</feature>
<feature type="region of interest" description="Disordered" evidence="6">
    <location>
        <begin position="189"/>
        <end position="523"/>
    </location>
</feature>
<feature type="compositionally biased region" description="Polar residues" evidence="6">
    <location>
        <begin position="314"/>
        <end position="328"/>
    </location>
</feature>
<dbReference type="Proteomes" id="UP000053890">
    <property type="component" value="Unassembled WGS sequence"/>
</dbReference>
<feature type="compositionally biased region" description="Low complexity" evidence="6">
    <location>
        <begin position="439"/>
        <end position="457"/>
    </location>
</feature>